<name>A0A1A9ZJX2_GLOPL</name>
<sequence length="116" mass="13157">MEGQFVVPVGFFQMMKGFIKAIANRSILVRGFRVAYMRPQFEQHMSTADAATRCGLKPFGHQIFLMLATARKVANNSHGDVTQYFSIKVRKDCCTLYNPLAVEVVDETKHVNEVQE</sequence>
<dbReference type="VEuPathDB" id="VectorBase:GPAI017154"/>
<accession>A0A1A9ZJX2</accession>
<protein>
    <submittedName>
        <fullName evidence="1">Uncharacterized protein</fullName>
    </submittedName>
</protein>
<keyword evidence="2" id="KW-1185">Reference proteome</keyword>
<evidence type="ECO:0000313" key="1">
    <source>
        <dbReference type="EnsemblMetazoa" id="GPAI017154-PA"/>
    </source>
</evidence>
<dbReference type="AlphaFoldDB" id="A0A1A9ZJX2"/>
<evidence type="ECO:0000313" key="2">
    <source>
        <dbReference type="Proteomes" id="UP000092445"/>
    </source>
</evidence>
<reference evidence="1" key="2">
    <citation type="submission" date="2020-05" db="UniProtKB">
        <authorList>
            <consortium name="EnsemblMetazoa"/>
        </authorList>
    </citation>
    <scope>IDENTIFICATION</scope>
    <source>
        <strain evidence="1">IAEA</strain>
    </source>
</reference>
<proteinExistence type="predicted"/>
<reference evidence="2" key="1">
    <citation type="submission" date="2014-03" db="EMBL/GenBank/DDBJ databases">
        <authorList>
            <person name="Aksoy S."/>
            <person name="Warren W."/>
            <person name="Wilson R.K."/>
        </authorList>
    </citation>
    <scope>NUCLEOTIDE SEQUENCE [LARGE SCALE GENOMIC DNA]</scope>
    <source>
        <strain evidence="2">IAEA</strain>
    </source>
</reference>
<dbReference type="EnsemblMetazoa" id="GPAI017154-RA">
    <property type="protein sequence ID" value="GPAI017154-PA"/>
    <property type="gene ID" value="GPAI017154"/>
</dbReference>
<dbReference type="Proteomes" id="UP000092445">
    <property type="component" value="Unassembled WGS sequence"/>
</dbReference>
<organism evidence="1 2">
    <name type="scientific">Glossina pallidipes</name>
    <name type="common">Tsetse fly</name>
    <dbReference type="NCBI Taxonomy" id="7398"/>
    <lineage>
        <taxon>Eukaryota</taxon>
        <taxon>Metazoa</taxon>
        <taxon>Ecdysozoa</taxon>
        <taxon>Arthropoda</taxon>
        <taxon>Hexapoda</taxon>
        <taxon>Insecta</taxon>
        <taxon>Pterygota</taxon>
        <taxon>Neoptera</taxon>
        <taxon>Endopterygota</taxon>
        <taxon>Diptera</taxon>
        <taxon>Brachycera</taxon>
        <taxon>Muscomorpha</taxon>
        <taxon>Hippoboscoidea</taxon>
        <taxon>Glossinidae</taxon>
        <taxon>Glossina</taxon>
    </lineage>
</organism>